<evidence type="ECO:0008006" key="4">
    <source>
        <dbReference type="Google" id="ProtNLM"/>
    </source>
</evidence>
<accession>A0A561VQ56</accession>
<evidence type="ECO:0000256" key="1">
    <source>
        <dbReference type="SAM" id="SignalP"/>
    </source>
</evidence>
<keyword evidence="1" id="KW-0732">Signal</keyword>
<feature type="chain" id="PRO_5039444223" description="Lipoprotein LprG" evidence="1">
    <location>
        <begin position="25"/>
        <end position="226"/>
    </location>
</feature>
<evidence type="ECO:0000313" key="2">
    <source>
        <dbReference type="EMBL" id="TWG13758.1"/>
    </source>
</evidence>
<reference evidence="2 3" key="1">
    <citation type="submission" date="2019-06" db="EMBL/GenBank/DDBJ databases">
        <title>Sequencing the genomes of 1000 actinobacteria strains.</title>
        <authorList>
            <person name="Klenk H.-P."/>
        </authorList>
    </citation>
    <scope>NUCLEOTIDE SEQUENCE [LARGE SCALE GENOMIC DNA]</scope>
    <source>
        <strain evidence="2 3">DSM 43866</strain>
    </source>
</reference>
<comment type="caution">
    <text evidence="2">The sequence shown here is derived from an EMBL/GenBank/DDBJ whole genome shotgun (WGS) entry which is preliminary data.</text>
</comment>
<dbReference type="EMBL" id="VIWY01000004">
    <property type="protein sequence ID" value="TWG13758.1"/>
    <property type="molecule type" value="Genomic_DNA"/>
</dbReference>
<evidence type="ECO:0000313" key="3">
    <source>
        <dbReference type="Proteomes" id="UP000320239"/>
    </source>
</evidence>
<gene>
    <name evidence="2" type="ORF">FHX34_10446</name>
</gene>
<dbReference type="AlphaFoldDB" id="A0A561VQ56"/>
<dbReference type="Proteomes" id="UP000320239">
    <property type="component" value="Unassembled WGS sequence"/>
</dbReference>
<dbReference type="PROSITE" id="PS51257">
    <property type="entry name" value="PROKAR_LIPOPROTEIN"/>
    <property type="match status" value="1"/>
</dbReference>
<feature type="signal peptide" evidence="1">
    <location>
        <begin position="1"/>
        <end position="24"/>
    </location>
</feature>
<keyword evidence="3" id="KW-1185">Reference proteome</keyword>
<organism evidence="2 3">
    <name type="scientific">Actinoplanes teichomyceticus</name>
    <dbReference type="NCBI Taxonomy" id="1867"/>
    <lineage>
        <taxon>Bacteria</taxon>
        <taxon>Bacillati</taxon>
        <taxon>Actinomycetota</taxon>
        <taxon>Actinomycetes</taxon>
        <taxon>Micromonosporales</taxon>
        <taxon>Micromonosporaceae</taxon>
        <taxon>Actinoplanes</taxon>
    </lineage>
</organism>
<protein>
    <recommendedName>
        <fullName evidence="4">Lipoprotein LprG</fullName>
    </recommendedName>
</protein>
<name>A0A561VQ56_ACTTI</name>
<proteinExistence type="predicted"/>
<sequence>MRAVAGWARVVIVARLRFVNGLLAAGVLLAGAACTGVDQASASGVGTADAVAQLAGQLADSAALTYTATYRVAGGGTATVTRAQDPPRVAYRWPDGRLIVTPDGPIRCTGTRTCTITAPGGPVAAPPASSGVITSGAAQAMLRAAETQPALDISQRDTTLAARHVACLRVRWSFEVCVTGDGILAAFTGTVAGTELEMTLTDLTSAAGDGDFRIPPGADVTDRRPR</sequence>